<sequence>MAPNIFTSTSKSLLVSSDPIEEQQVSAGFLAALHFALSSYKVAYLCDKQRVEKDFEAALVTLSNPRCIQALRNIVFLYLEDVDDFLQVCIRAPLIFFSDAVVIIPHLLHYFCLQKTCPDFESNQKVLQGLALLSMLTKKQGTSAEEETSYLAKEKLSFVICFVTESVTLNIMLSRLFDEEICLTMEQRKLLWQELEK</sequence>
<keyword evidence="2" id="KW-1185">Reference proteome</keyword>
<dbReference type="AlphaFoldDB" id="A0A9C7Q415"/>
<accession>A0A9C7Q415</accession>
<name>A0A9C7Q415_9RHOD</name>
<comment type="caution">
    <text evidence="1">The sequence shown here is derived from an EMBL/GenBank/DDBJ whole genome shotgun (WGS) entry which is preliminary data.</text>
</comment>
<proteinExistence type="predicted"/>
<organism evidence="1 2">
    <name type="scientific">Galdieria partita</name>
    <dbReference type="NCBI Taxonomy" id="83374"/>
    <lineage>
        <taxon>Eukaryota</taxon>
        <taxon>Rhodophyta</taxon>
        <taxon>Bangiophyceae</taxon>
        <taxon>Galdieriales</taxon>
        <taxon>Galdieriaceae</taxon>
        <taxon>Galdieria</taxon>
    </lineage>
</organism>
<evidence type="ECO:0000313" key="2">
    <source>
        <dbReference type="Proteomes" id="UP001061958"/>
    </source>
</evidence>
<dbReference type="Proteomes" id="UP001061958">
    <property type="component" value="Unassembled WGS sequence"/>
</dbReference>
<dbReference type="OrthoDB" id="10332138at2759"/>
<dbReference type="EMBL" id="BQMJ01000069">
    <property type="protein sequence ID" value="GJQ15450.1"/>
    <property type="molecule type" value="Genomic_DNA"/>
</dbReference>
<gene>
    <name evidence="1" type="ORF">GpartN1_g7241.t1</name>
</gene>
<protein>
    <submittedName>
        <fullName evidence="1">Uncharacterized protein</fullName>
    </submittedName>
</protein>
<reference evidence="1" key="1">
    <citation type="journal article" date="2022" name="Proc. Natl. Acad. Sci. U.S.A.">
        <title>Life cycle and functional genomics of the unicellular red alga Galdieria for elucidating algal and plant evolution and industrial use.</title>
        <authorList>
            <person name="Hirooka S."/>
            <person name="Itabashi T."/>
            <person name="Ichinose T.M."/>
            <person name="Onuma R."/>
            <person name="Fujiwara T."/>
            <person name="Yamashita S."/>
            <person name="Jong L.W."/>
            <person name="Tomita R."/>
            <person name="Iwane A.H."/>
            <person name="Miyagishima S.Y."/>
        </authorList>
    </citation>
    <scope>NUCLEOTIDE SEQUENCE</scope>
    <source>
        <strain evidence="1">NBRC 102759</strain>
    </source>
</reference>
<evidence type="ECO:0000313" key="1">
    <source>
        <dbReference type="EMBL" id="GJQ15450.1"/>
    </source>
</evidence>
<reference evidence="1" key="2">
    <citation type="submission" date="2022-01" db="EMBL/GenBank/DDBJ databases">
        <authorList>
            <person name="Hirooka S."/>
            <person name="Miyagishima S.Y."/>
        </authorList>
    </citation>
    <scope>NUCLEOTIDE SEQUENCE</scope>
    <source>
        <strain evidence="1">NBRC 102759</strain>
    </source>
</reference>